<dbReference type="Proteomes" id="UP000280307">
    <property type="component" value="Unassembled WGS sequence"/>
</dbReference>
<comment type="caution">
    <text evidence="10">The sequence shown here is derived from an EMBL/GenBank/DDBJ whole genome shotgun (WGS) entry which is preliminary data.</text>
</comment>
<feature type="binding site" evidence="8">
    <location>
        <position position="7"/>
    </location>
    <ligand>
        <name>Mg(2+)</name>
        <dbReference type="ChEBI" id="CHEBI:18420"/>
    </ligand>
</feature>
<keyword evidence="2 8" id="KW-1277">Toxin-antitoxin system</keyword>
<evidence type="ECO:0000256" key="6">
    <source>
        <dbReference type="ARBA" id="ARBA00022842"/>
    </source>
</evidence>
<organism evidence="10 11">
    <name type="scientific">Candidatus Viridilinea halotolerans</name>
    <dbReference type="NCBI Taxonomy" id="2491704"/>
    <lineage>
        <taxon>Bacteria</taxon>
        <taxon>Bacillati</taxon>
        <taxon>Chloroflexota</taxon>
        <taxon>Chloroflexia</taxon>
        <taxon>Chloroflexales</taxon>
        <taxon>Chloroflexineae</taxon>
        <taxon>Oscillochloridaceae</taxon>
        <taxon>Candidatus Viridilinea</taxon>
    </lineage>
</organism>
<keyword evidence="8" id="KW-0800">Toxin</keyword>
<dbReference type="AlphaFoldDB" id="A0A426U8X2"/>
<dbReference type="PANTHER" id="PTHR33653">
    <property type="entry name" value="RIBONUCLEASE VAPC2"/>
    <property type="match status" value="1"/>
</dbReference>
<proteinExistence type="inferred from homology"/>
<accession>A0A426U8X2</accession>
<dbReference type="InterPro" id="IPR002716">
    <property type="entry name" value="PIN_dom"/>
</dbReference>
<evidence type="ECO:0000313" key="10">
    <source>
        <dbReference type="EMBL" id="RRR76572.1"/>
    </source>
</evidence>
<dbReference type="PANTHER" id="PTHR33653:SF1">
    <property type="entry name" value="RIBONUCLEASE VAPC2"/>
    <property type="match status" value="1"/>
</dbReference>
<dbReference type="EMBL" id="RSAS01000111">
    <property type="protein sequence ID" value="RRR76572.1"/>
    <property type="molecule type" value="Genomic_DNA"/>
</dbReference>
<dbReference type="InterPro" id="IPR050556">
    <property type="entry name" value="Type_II_TA_system_RNase"/>
</dbReference>
<reference evidence="10 11" key="1">
    <citation type="submission" date="2018-12" db="EMBL/GenBank/DDBJ databases">
        <title>Genome Sequence of Candidatus Viridilinea halotolerans isolated from saline sulfide-rich spring.</title>
        <authorList>
            <person name="Grouzdev D.S."/>
            <person name="Burganskaya E.I."/>
            <person name="Krutkina M.S."/>
            <person name="Sukhacheva M.V."/>
            <person name="Gorlenko V.M."/>
        </authorList>
    </citation>
    <scope>NUCLEOTIDE SEQUENCE [LARGE SCALE GENOMIC DNA]</scope>
    <source>
        <strain evidence="10">Chok-6</strain>
    </source>
</reference>
<evidence type="ECO:0000313" key="11">
    <source>
        <dbReference type="Proteomes" id="UP000280307"/>
    </source>
</evidence>
<gene>
    <name evidence="8" type="primary">vapC</name>
    <name evidence="10" type="ORF">EI684_02825</name>
</gene>
<evidence type="ECO:0000256" key="1">
    <source>
        <dbReference type="ARBA" id="ARBA00001946"/>
    </source>
</evidence>
<keyword evidence="6 8" id="KW-0460">Magnesium</keyword>
<name>A0A426U8X2_9CHLR</name>
<evidence type="ECO:0000256" key="4">
    <source>
        <dbReference type="ARBA" id="ARBA00022723"/>
    </source>
</evidence>
<dbReference type="InterPro" id="IPR022907">
    <property type="entry name" value="VapC_family"/>
</dbReference>
<keyword evidence="5 8" id="KW-0378">Hydrolase</keyword>
<dbReference type="InterPro" id="IPR029060">
    <property type="entry name" value="PIN-like_dom_sf"/>
</dbReference>
<dbReference type="GO" id="GO:0004540">
    <property type="term" value="F:RNA nuclease activity"/>
    <property type="evidence" value="ECO:0007669"/>
    <property type="project" value="InterPro"/>
</dbReference>
<dbReference type="GO" id="GO:0000287">
    <property type="term" value="F:magnesium ion binding"/>
    <property type="evidence" value="ECO:0007669"/>
    <property type="project" value="UniProtKB-UniRule"/>
</dbReference>
<dbReference type="Gene3D" id="3.40.50.1010">
    <property type="entry name" value="5'-nuclease"/>
    <property type="match status" value="1"/>
</dbReference>
<protein>
    <recommendedName>
        <fullName evidence="8">Ribonuclease VapC</fullName>
        <shortName evidence="8">RNase VapC</shortName>
        <ecNumber evidence="8">3.1.-.-</ecNumber>
    </recommendedName>
    <alternativeName>
        <fullName evidence="8">Toxin VapC</fullName>
    </alternativeName>
</protein>
<dbReference type="Pfam" id="PF01850">
    <property type="entry name" value="PIN"/>
    <property type="match status" value="1"/>
</dbReference>
<dbReference type="EC" id="3.1.-.-" evidence="8"/>
<keyword evidence="3 8" id="KW-0540">Nuclease</keyword>
<sequence>MTAYLLDTNHASTLVTPGHALILRMQRHQSLGDTFSICVPVLAEVLFGIGIAPRAEQNVALWASWEHSLACHVPDATDAKRAAELQIRLRRQGRQLATIDALIAITALRYDLVLLSTDNDFQAVPDLRRETWR</sequence>
<evidence type="ECO:0000256" key="3">
    <source>
        <dbReference type="ARBA" id="ARBA00022722"/>
    </source>
</evidence>
<evidence type="ECO:0000259" key="9">
    <source>
        <dbReference type="Pfam" id="PF01850"/>
    </source>
</evidence>
<dbReference type="CDD" id="cd09881">
    <property type="entry name" value="PIN_VapC4-5_FitB-like"/>
    <property type="match status" value="1"/>
</dbReference>
<evidence type="ECO:0000256" key="2">
    <source>
        <dbReference type="ARBA" id="ARBA00022649"/>
    </source>
</evidence>
<dbReference type="GO" id="GO:0016787">
    <property type="term" value="F:hydrolase activity"/>
    <property type="evidence" value="ECO:0007669"/>
    <property type="project" value="UniProtKB-KW"/>
</dbReference>
<comment type="cofactor">
    <cofactor evidence="1 8">
        <name>Mg(2+)</name>
        <dbReference type="ChEBI" id="CHEBI:18420"/>
    </cofactor>
</comment>
<evidence type="ECO:0000256" key="5">
    <source>
        <dbReference type="ARBA" id="ARBA00022801"/>
    </source>
</evidence>
<feature type="binding site" evidence="8">
    <location>
        <position position="100"/>
    </location>
    <ligand>
        <name>Mg(2+)</name>
        <dbReference type="ChEBI" id="CHEBI:18420"/>
    </ligand>
</feature>
<comment type="function">
    <text evidence="8">Toxic component of a toxin-antitoxin (TA) system. An RNase.</text>
</comment>
<evidence type="ECO:0000256" key="8">
    <source>
        <dbReference type="HAMAP-Rule" id="MF_00265"/>
    </source>
</evidence>
<dbReference type="SUPFAM" id="SSF88723">
    <property type="entry name" value="PIN domain-like"/>
    <property type="match status" value="1"/>
</dbReference>
<keyword evidence="4 8" id="KW-0479">Metal-binding</keyword>
<dbReference type="GO" id="GO:0090729">
    <property type="term" value="F:toxin activity"/>
    <property type="evidence" value="ECO:0007669"/>
    <property type="project" value="UniProtKB-KW"/>
</dbReference>
<evidence type="ECO:0000256" key="7">
    <source>
        <dbReference type="ARBA" id="ARBA00038093"/>
    </source>
</evidence>
<comment type="similarity">
    <text evidence="7 8">Belongs to the PINc/VapC protein family.</text>
</comment>
<feature type="domain" description="PIN" evidence="9">
    <location>
        <begin position="4"/>
        <end position="125"/>
    </location>
</feature>
<dbReference type="HAMAP" id="MF_00265">
    <property type="entry name" value="VapC_Nob1"/>
    <property type="match status" value="1"/>
</dbReference>